<proteinExistence type="inferred from homology"/>
<dbReference type="KEGG" id="hmp:K6T50_18575"/>
<gene>
    <name evidence="5" type="ORF">K6T50_18575</name>
</gene>
<dbReference type="PANTHER" id="PTHR16943:SF8">
    <property type="entry name" value="2-METHYLCITRATE DEHYDRATASE"/>
    <property type="match status" value="1"/>
</dbReference>
<feature type="compositionally biased region" description="Basic and acidic residues" evidence="2">
    <location>
        <begin position="384"/>
        <end position="395"/>
    </location>
</feature>
<reference evidence="5 6" key="1">
    <citation type="journal article" date="2021" name="Int. J. Syst. Evol. Microbiol.">
        <title>Halobaculum halophilum sp. nov. and Halobaculum salinum sp. nov., isolated from salt lake and saline soil.</title>
        <authorList>
            <person name="Cui H.L."/>
            <person name="Shi X.W."/>
            <person name="Yin X.M."/>
            <person name="Yang X.Y."/>
            <person name="Hou J."/>
            <person name="Zhu L."/>
        </authorList>
    </citation>
    <scope>NUCLEOTIDE SEQUENCE [LARGE SCALE GENOMIC DNA]</scope>
    <source>
        <strain evidence="5 6">NBRC 109044</strain>
    </source>
</reference>
<sequence length="437" mass="46194">MTTEDAVAFAHTGSHLEVPETVTSHLRARVLDTLATVTAGYRLPTADIVRTYATHRFAGADDATLLDGTGTGVSLEAATLANATAANALDIDDGHREVKGHPAAVVVPAALAAAEAADATVGRFLDAVLVGYELAVRAGLAIHATDDVYTGTGSWGAVGAAAAVGRLRGNTSETLAHALGTAEYHAPRTPITRGVEQPGMTKDGIGWGAYAGTVAALLAERGFTGSGTVFDESSVDVTDSLGDQFHVTEGYLKPYPCCRWAHPGVAAAIDLRERAAIDPDTIERVQVETFVEATTLDTHVPDSAEAAEYSYPYPVAVALARGRFTPTDLDAAERSDPAVRSLADRIDIAVDESLDERFPTECLARVTVETTDGTYQSDVTRPPGARERPLTQGERIEKASRLLRPTVDETAVESIRETLRAPDRPVRALLAPWSEES</sequence>
<evidence type="ECO:0000313" key="5">
    <source>
        <dbReference type="EMBL" id="QZP39571.1"/>
    </source>
</evidence>
<dbReference type="Pfam" id="PF19305">
    <property type="entry name" value="MmgE_PrpD_C"/>
    <property type="match status" value="1"/>
</dbReference>
<dbReference type="InterPro" id="IPR036148">
    <property type="entry name" value="MmgE/PrpD_sf"/>
</dbReference>
<dbReference type="Pfam" id="PF03972">
    <property type="entry name" value="MmgE_PrpD_N"/>
    <property type="match status" value="1"/>
</dbReference>
<protein>
    <submittedName>
        <fullName evidence="5">MmgE/PrpD family protein</fullName>
    </submittedName>
</protein>
<keyword evidence="6" id="KW-1185">Reference proteome</keyword>
<evidence type="ECO:0000313" key="6">
    <source>
        <dbReference type="Proteomes" id="UP000826254"/>
    </source>
</evidence>
<dbReference type="InterPro" id="IPR045337">
    <property type="entry name" value="MmgE_PrpD_C"/>
</dbReference>
<dbReference type="SUPFAM" id="SSF103378">
    <property type="entry name" value="2-methylcitrate dehydratase PrpD"/>
    <property type="match status" value="1"/>
</dbReference>
<dbReference type="RefSeq" id="WP_222609320.1">
    <property type="nucleotide sequence ID" value="NZ_CP081960.1"/>
</dbReference>
<dbReference type="Gene3D" id="3.30.1330.120">
    <property type="entry name" value="2-methylcitrate dehydratase PrpD"/>
    <property type="match status" value="1"/>
</dbReference>
<feature type="domain" description="MmgE/PrpD N-terminal" evidence="3">
    <location>
        <begin position="8"/>
        <end position="232"/>
    </location>
</feature>
<feature type="domain" description="MmgE/PrpD C-terminal" evidence="4">
    <location>
        <begin position="255"/>
        <end position="418"/>
    </location>
</feature>
<geneLocation type="plasmid" evidence="5 6">
    <name>unnamed2</name>
</geneLocation>
<dbReference type="Gene3D" id="1.10.4100.10">
    <property type="entry name" value="2-methylcitrate dehydratase PrpD"/>
    <property type="match status" value="1"/>
</dbReference>
<evidence type="ECO:0000256" key="1">
    <source>
        <dbReference type="ARBA" id="ARBA00006174"/>
    </source>
</evidence>
<dbReference type="AlphaFoldDB" id="A0A8T8WI87"/>
<evidence type="ECO:0000259" key="4">
    <source>
        <dbReference type="Pfam" id="PF19305"/>
    </source>
</evidence>
<organism evidence="5 6">
    <name type="scientific">Halobaculum magnesiiphilum</name>
    <dbReference type="NCBI Taxonomy" id="1017351"/>
    <lineage>
        <taxon>Archaea</taxon>
        <taxon>Methanobacteriati</taxon>
        <taxon>Methanobacteriota</taxon>
        <taxon>Stenosarchaea group</taxon>
        <taxon>Halobacteria</taxon>
        <taxon>Halobacteriales</taxon>
        <taxon>Haloferacaceae</taxon>
        <taxon>Halobaculum</taxon>
    </lineage>
</organism>
<comment type="similarity">
    <text evidence="1">Belongs to the PrpD family.</text>
</comment>
<feature type="region of interest" description="Disordered" evidence="2">
    <location>
        <begin position="374"/>
        <end position="395"/>
    </location>
</feature>
<dbReference type="GeneID" id="67180191"/>
<evidence type="ECO:0000259" key="3">
    <source>
        <dbReference type="Pfam" id="PF03972"/>
    </source>
</evidence>
<dbReference type="EMBL" id="CP081960">
    <property type="protein sequence ID" value="QZP39571.1"/>
    <property type="molecule type" value="Genomic_DNA"/>
</dbReference>
<evidence type="ECO:0000256" key="2">
    <source>
        <dbReference type="SAM" id="MobiDB-lite"/>
    </source>
</evidence>
<dbReference type="Proteomes" id="UP000826254">
    <property type="component" value="Plasmid unnamed2"/>
</dbReference>
<keyword evidence="5" id="KW-0614">Plasmid</keyword>
<dbReference type="InterPro" id="IPR005656">
    <property type="entry name" value="MmgE_PrpD"/>
</dbReference>
<name>A0A8T8WI87_9EURY</name>
<dbReference type="InterPro" id="IPR042188">
    <property type="entry name" value="MmgE/PrpD_sf_2"/>
</dbReference>
<accession>A0A8T8WI87</accession>
<dbReference type="PANTHER" id="PTHR16943">
    <property type="entry name" value="2-METHYLCITRATE DEHYDRATASE-RELATED"/>
    <property type="match status" value="1"/>
</dbReference>
<dbReference type="InterPro" id="IPR042183">
    <property type="entry name" value="MmgE/PrpD_sf_1"/>
</dbReference>
<dbReference type="GO" id="GO:0016829">
    <property type="term" value="F:lyase activity"/>
    <property type="evidence" value="ECO:0007669"/>
    <property type="project" value="InterPro"/>
</dbReference>
<dbReference type="InterPro" id="IPR045336">
    <property type="entry name" value="MmgE_PrpD_N"/>
</dbReference>